<accession>A0A8B9Q6X8</accession>
<evidence type="ECO:0000259" key="10">
    <source>
        <dbReference type="Pfam" id="PF25013"/>
    </source>
</evidence>
<evidence type="ECO:0000256" key="1">
    <source>
        <dbReference type="ARBA" id="ARBA00009420"/>
    </source>
</evidence>
<evidence type="ECO:0000256" key="3">
    <source>
        <dbReference type="ARBA" id="ARBA00022737"/>
    </source>
</evidence>
<dbReference type="PANTHER" id="PTHR12904">
    <property type="match status" value="1"/>
</dbReference>
<name>A0A8B9Q6X8_APTOW</name>
<comment type="similarity">
    <text evidence="1">Belongs to the zyg-11 family.</text>
</comment>
<dbReference type="InterPro" id="IPR051341">
    <property type="entry name" value="Zyg-11_UBL_adapter"/>
</dbReference>
<sequence length="717" mass="82419">MASDSPESLMTLCTDYCLRNLEGTLCYLLDNETLRLHPDIFLPSEICDKLVNEYVELVKTDSIFEPHESFFTLFSDPRSTRLARIHLREQIVQDQDLEAIRKQDLVELYLTNCEKLTAKSLQTLVSFSHTLISLSLFGCCNIFYEEENPGGCEDDCLVNPTRQVLVKDFTFEGFSRLRFLNLGRLIEGVNVETLLRPLASLAALDLSGIQLNDVGFLTQWKDSLVSLVLYNMDLSEEHIQVIAQLRKLRHLDISRDHLSSYYKFKLTRRVLNLFVENLVNLTSLDISGHTMLENCTIPSMEEKMGQTSIEPAKSSIAPFRGLKRPLQFLGLFETSLCRLTHIPAYKLVITALKCHKDDKNIQVTGSAALFYLTNSEYRMEQSVKLRHQVIQVVLNGMESYQEVTVQRNCCLTLCNFSIPEELEFQYRRVNELLLNILNQSRQDESIQRIAVHLCNALVCQVDNDHKEAVGKMGFVMTMLKLIQKKLADKTCDQVMEFSWSALWNITDETPDNCEMFLNYSGMKLFLECLKEFPEKQELHRNMLGLLGNVAEVKELRPQLMTSQFISVFSNLLESKADGIEVSYNACGVLSHIMFDGPEAWGICEPHREEVVKRMWAAIQSWDINSRRNINYRSFEPILRLLPQGISPVSQHWATWALYNLVSVYPDKYCPLLIKEGGIPLLKDMIKMASARQETKEMARKVIEHCSNFKEENMDTSR</sequence>
<dbReference type="InterPro" id="IPR032675">
    <property type="entry name" value="LRR_dom_sf"/>
</dbReference>
<evidence type="ECO:0000256" key="4">
    <source>
        <dbReference type="ARBA" id="ARBA00022786"/>
    </source>
</evidence>
<reference evidence="11" key="1">
    <citation type="submission" date="2025-08" db="UniProtKB">
        <authorList>
            <consortium name="Ensembl"/>
        </authorList>
    </citation>
    <scope>IDENTIFICATION</scope>
</reference>
<dbReference type="AlphaFoldDB" id="A0A8B9Q6X8"/>
<dbReference type="FunFam" id="3.80.10.10:FF:000085">
    <property type="entry name" value="protein zer-1 homolog isoform X1"/>
    <property type="match status" value="1"/>
</dbReference>
<keyword evidence="2" id="KW-0433">Leucine-rich repeat</keyword>
<dbReference type="InterPro" id="IPR000225">
    <property type="entry name" value="Armadillo"/>
</dbReference>
<keyword evidence="4" id="KW-0833">Ubl conjugation pathway</keyword>
<dbReference type="InterPro" id="IPR016024">
    <property type="entry name" value="ARM-type_fold"/>
</dbReference>
<dbReference type="Pfam" id="PF22964">
    <property type="entry name" value="ZER1-like_2nd"/>
    <property type="match status" value="1"/>
</dbReference>
<dbReference type="InterPro" id="IPR055142">
    <property type="entry name" value="ZER1-like_C"/>
</dbReference>
<comment type="subunit">
    <text evidence="6">Interacts with the ELOC-ELOB/Elongin BC complex. Part of an E3 ubiquitin ligase complex including ZER1, CUL2 and Elongin BC.</text>
</comment>
<dbReference type="Gene3D" id="3.80.10.10">
    <property type="entry name" value="Ribonuclease Inhibitor"/>
    <property type="match status" value="2"/>
</dbReference>
<dbReference type="FunFam" id="1.25.10.10:FF:000111">
    <property type="entry name" value="Protein zer-1 homolog"/>
    <property type="match status" value="1"/>
</dbReference>
<dbReference type="InterPro" id="IPR056845">
    <property type="entry name" value="LRR_Zer-1"/>
</dbReference>
<feature type="domain" description="Zer-1-like leucine-rich repeats region" evidence="10">
    <location>
        <begin position="193"/>
        <end position="334"/>
    </location>
</feature>
<dbReference type="Ensembl" id="ENSAOWT00000025266.1">
    <property type="protein sequence ID" value="ENSAOWP00000022306.1"/>
    <property type="gene ID" value="ENSAOWG00000015059.1"/>
</dbReference>
<dbReference type="PANTHER" id="PTHR12904:SF23">
    <property type="entry name" value="PROTEIN ZER-1 HOMOLOG"/>
    <property type="match status" value="1"/>
</dbReference>
<evidence type="ECO:0000259" key="9">
    <source>
        <dbReference type="Pfam" id="PF22964"/>
    </source>
</evidence>
<dbReference type="SMART" id="SM00185">
    <property type="entry name" value="ARM"/>
    <property type="match status" value="4"/>
</dbReference>
<keyword evidence="5" id="KW-0007">Acetylation</keyword>
<evidence type="ECO:0000256" key="2">
    <source>
        <dbReference type="ARBA" id="ARBA00022614"/>
    </source>
</evidence>
<dbReference type="Pfam" id="PF25013">
    <property type="entry name" value="LRR_Zer-1"/>
    <property type="match status" value="1"/>
</dbReference>
<keyword evidence="12" id="KW-1185">Reference proteome</keyword>
<dbReference type="Proteomes" id="UP000694424">
    <property type="component" value="Unplaced"/>
</dbReference>
<reference evidence="11" key="2">
    <citation type="submission" date="2025-09" db="UniProtKB">
        <authorList>
            <consortium name="Ensembl"/>
        </authorList>
    </citation>
    <scope>IDENTIFICATION</scope>
</reference>
<dbReference type="SUPFAM" id="SSF52047">
    <property type="entry name" value="RNI-like"/>
    <property type="match status" value="1"/>
</dbReference>
<keyword evidence="3" id="KW-0677">Repeat</keyword>
<organism evidence="11 12">
    <name type="scientific">Apteryx owenii</name>
    <name type="common">Little spotted kiwi</name>
    <dbReference type="NCBI Taxonomy" id="8824"/>
    <lineage>
        <taxon>Eukaryota</taxon>
        <taxon>Metazoa</taxon>
        <taxon>Chordata</taxon>
        <taxon>Craniata</taxon>
        <taxon>Vertebrata</taxon>
        <taxon>Euteleostomi</taxon>
        <taxon>Archelosauria</taxon>
        <taxon>Archosauria</taxon>
        <taxon>Dinosauria</taxon>
        <taxon>Saurischia</taxon>
        <taxon>Theropoda</taxon>
        <taxon>Coelurosauria</taxon>
        <taxon>Aves</taxon>
        <taxon>Palaeognathae</taxon>
        <taxon>Apterygiformes</taxon>
        <taxon>Apterygidae</taxon>
        <taxon>Apteryx</taxon>
    </lineage>
</organism>
<dbReference type="GO" id="GO:0031462">
    <property type="term" value="C:Cul2-RING ubiquitin ligase complex"/>
    <property type="evidence" value="ECO:0007669"/>
    <property type="project" value="TreeGrafter"/>
</dbReference>
<evidence type="ECO:0000313" key="11">
    <source>
        <dbReference type="Ensembl" id="ENSAOWP00000022306.1"/>
    </source>
</evidence>
<evidence type="ECO:0000313" key="12">
    <source>
        <dbReference type="Proteomes" id="UP000694424"/>
    </source>
</evidence>
<evidence type="ECO:0000256" key="6">
    <source>
        <dbReference type="ARBA" id="ARBA00062951"/>
    </source>
</evidence>
<evidence type="ECO:0000256" key="8">
    <source>
        <dbReference type="ARBA" id="ARBA00081214"/>
    </source>
</evidence>
<feature type="domain" description="Protein zer-1 homolog-like C-terminal" evidence="9">
    <location>
        <begin position="352"/>
        <end position="706"/>
    </location>
</feature>
<dbReference type="InterPro" id="IPR011989">
    <property type="entry name" value="ARM-like"/>
</dbReference>
<dbReference type="Gene3D" id="1.25.10.10">
    <property type="entry name" value="Leucine-rich Repeat Variant"/>
    <property type="match status" value="1"/>
</dbReference>
<evidence type="ECO:0000256" key="7">
    <source>
        <dbReference type="ARBA" id="ARBA00067612"/>
    </source>
</evidence>
<protein>
    <recommendedName>
        <fullName evidence="7">Protein zer-1 homolog</fullName>
    </recommendedName>
    <alternativeName>
        <fullName evidence="8">Zyg-11 homolog B-like protein</fullName>
    </alternativeName>
</protein>
<evidence type="ECO:0000256" key="5">
    <source>
        <dbReference type="ARBA" id="ARBA00022990"/>
    </source>
</evidence>
<proteinExistence type="inferred from homology"/>
<dbReference type="SUPFAM" id="SSF48371">
    <property type="entry name" value="ARM repeat"/>
    <property type="match status" value="1"/>
</dbReference>